<feature type="transmembrane region" description="Helical" evidence="1">
    <location>
        <begin position="20"/>
        <end position="43"/>
    </location>
</feature>
<gene>
    <name evidence="2" type="ORF">BSQ50_09650</name>
</gene>
<reference evidence="2 3" key="1">
    <citation type="submission" date="2016-11" db="EMBL/GenBank/DDBJ databases">
        <title>Interaction between Lactobacillus species and yeast in water kefir.</title>
        <authorList>
            <person name="Behr J."/>
            <person name="Xu D."/>
            <person name="Vogel R.F."/>
        </authorList>
    </citation>
    <scope>NUCLEOTIDE SEQUENCE [LARGE SCALE GENOMIC DNA]</scope>
    <source>
        <strain evidence="2 3">TMW 1.1827</strain>
    </source>
</reference>
<accession>A0A3Q8CMU2</accession>
<keyword evidence="1" id="KW-0472">Membrane</keyword>
<proteinExistence type="predicted"/>
<keyword evidence="1" id="KW-0812">Transmembrane</keyword>
<keyword evidence="1" id="KW-1133">Transmembrane helix</keyword>
<dbReference type="EMBL" id="CP018180">
    <property type="protein sequence ID" value="AUJ32773.1"/>
    <property type="molecule type" value="Genomic_DNA"/>
</dbReference>
<keyword evidence="3" id="KW-1185">Reference proteome</keyword>
<evidence type="ECO:0000313" key="3">
    <source>
        <dbReference type="Proteomes" id="UP000324497"/>
    </source>
</evidence>
<dbReference type="Proteomes" id="UP000324497">
    <property type="component" value="Chromosome"/>
</dbReference>
<organism evidence="2 3">
    <name type="scientific">Liquorilactobacillus nagelii</name>
    <dbReference type="NCBI Taxonomy" id="82688"/>
    <lineage>
        <taxon>Bacteria</taxon>
        <taxon>Bacillati</taxon>
        <taxon>Bacillota</taxon>
        <taxon>Bacilli</taxon>
        <taxon>Lactobacillales</taxon>
        <taxon>Lactobacillaceae</taxon>
        <taxon>Liquorilactobacillus</taxon>
    </lineage>
</organism>
<name>A0A3Q8CMU2_9LACO</name>
<evidence type="ECO:0000256" key="1">
    <source>
        <dbReference type="SAM" id="Phobius"/>
    </source>
</evidence>
<dbReference type="RefSeq" id="WP_148127036.1">
    <property type="nucleotide sequence ID" value="NZ_CP018180.1"/>
</dbReference>
<sequence length="77" mass="9078">MSETMQKIMYHIILLVDVFLTFYAISTDNVIGCVVLIFFSIIFSKKASPILLKNYNKRVKAKKLLFDKYLDKKRELK</sequence>
<evidence type="ECO:0000313" key="2">
    <source>
        <dbReference type="EMBL" id="AUJ32773.1"/>
    </source>
</evidence>
<protein>
    <submittedName>
        <fullName evidence="2">Uncharacterized protein</fullName>
    </submittedName>
</protein>
<dbReference type="AlphaFoldDB" id="A0A3Q8CMU2"/>
<dbReference type="KEGG" id="lng:BSQ50_09650"/>